<comment type="subcellular location">
    <subcellularLocation>
        <location evidence="1">Cell membrane</location>
        <topology evidence="1">Single-pass type I membrane protein</topology>
    </subcellularLocation>
</comment>
<evidence type="ECO:0000313" key="9">
    <source>
        <dbReference type="Proteomes" id="UP000694941"/>
    </source>
</evidence>
<evidence type="ECO:0000256" key="5">
    <source>
        <dbReference type="ARBA" id="ARBA00023157"/>
    </source>
</evidence>
<keyword evidence="9" id="KW-1185">Reference proteome</keyword>
<organism evidence="9 10">
    <name type="scientific">Limulus polyphemus</name>
    <name type="common">Atlantic horseshoe crab</name>
    <dbReference type="NCBI Taxonomy" id="6850"/>
    <lineage>
        <taxon>Eukaryota</taxon>
        <taxon>Metazoa</taxon>
        <taxon>Ecdysozoa</taxon>
        <taxon>Arthropoda</taxon>
        <taxon>Chelicerata</taxon>
        <taxon>Merostomata</taxon>
        <taxon>Xiphosura</taxon>
        <taxon>Limulidae</taxon>
        <taxon>Limulus</taxon>
    </lineage>
</organism>
<protein>
    <submittedName>
        <fullName evidence="10">UPF0577 protein KIAA1324-like homolog</fullName>
    </submittedName>
</protein>
<dbReference type="Pfam" id="PF23087">
    <property type="entry name" value="MRH_ELAPOR1_9th"/>
    <property type="match status" value="1"/>
</dbReference>
<dbReference type="InterPro" id="IPR056608">
    <property type="entry name" value="Elapor1/2_GBD"/>
</dbReference>
<evidence type="ECO:0000313" key="10">
    <source>
        <dbReference type="RefSeq" id="XP_022254387.1"/>
    </source>
</evidence>
<dbReference type="PANTHER" id="PTHR22727:SF15">
    <property type="entry name" value="MRH DOMAIN-CONTAINING PROTEIN"/>
    <property type="match status" value="1"/>
</dbReference>
<feature type="transmembrane region" description="Helical" evidence="7">
    <location>
        <begin position="12"/>
        <end position="39"/>
    </location>
</feature>
<dbReference type="InterPro" id="IPR039181">
    <property type="entry name" value="Elapor1/2"/>
</dbReference>
<dbReference type="PROSITE" id="PS51914">
    <property type="entry name" value="MRH"/>
    <property type="match status" value="1"/>
</dbReference>
<gene>
    <name evidence="10" type="primary">LOC106470110</name>
</gene>
<dbReference type="InterPro" id="IPR044865">
    <property type="entry name" value="MRH_dom"/>
</dbReference>
<evidence type="ECO:0000256" key="2">
    <source>
        <dbReference type="ARBA" id="ARBA00007627"/>
    </source>
</evidence>
<dbReference type="PANTHER" id="PTHR22727">
    <property type="entry name" value="PROTEIN CBG13728"/>
    <property type="match status" value="1"/>
</dbReference>
<reference evidence="10" key="1">
    <citation type="submission" date="2025-08" db="UniProtKB">
        <authorList>
            <consortium name="RefSeq"/>
        </authorList>
    </citation>
    <scope>IDENTIFICATION</scope>
    <source>
        <tissue evidence="10">Muscle</tissue>
    </source>
</reference>
<evidence type="ECO:0000256" key="4">
    <source>
        <dbReference type="ARBA" id="ARBA00022729"/>
    </source>
</evidence>
<dbReference type="InterPro" id="IPR009030">
    <property type="entry name" value="Growth_fac_rcpt_cys_sf"/>
</dbReference>
<dbReference type="InterPro" id="IPR056609">
    <property type="entry name" value="Elapor1-like_3rd"/>
</dbReference>
<name>A0ABM1TET1_LIMPO</name>
<dbReference type="RefSeq" id="XP_022254387.1">
    <property type="nucleotide sequence ID" value="XM_022398679.1"/>
</dbReference>
<evidence type="ECO:0000256" key="1">
    <source>
        <dbReference type="ARBA" id="ARBA00004251"/>
    </source>
</evidence>
<dbReference type="Gene3D" id="2.70.130.10">
    <property type="entry name" value="Mannose-6-phosphate receptor binding domain"/>
    <property type="match status" value="1"/>
</dbReference>
<proteinExistence type="inferred from homology"/>
<dbReference type="Pfam" id="PF23091">
    <property type="entry name" value="TNFR_ELAPOR1_6th"/>
    <property type="match status" value="1"/>
</dbReference>
<accession>A0ABM1TET1</accession>
<dbReference type="InterPro" id="IPR009011">
    <property type="entry name" value="Man6P_isomerase_rcpt-bd_dom_sf"/>
</dbReference>
<sequence length="1032" mass="114217">MNSVYKCLFSGRALASFVLSCTGGFFGSMLTTFGVVWLVCLSPEYCSGDQLPSCLPKDYHFEFTECDSYGGRWRVSVPIPNRCVSGAPNPPTRVDDCRTSCEAGTYYNRTGLDCLPCPPGTYSLGGGVKFDAWDELPQGFHVTVETFESNFRSFKQNMEGSHINCSEYAWVPMGAYIASHGGPCVTSLTYSVKLVKPGILSYSYEYVDDSIIFNFEAQNEQCQSIDEVEKYKWPSTSGEGQWKTVTMELKAGLNVLYWKTIGMGMLNRDGRKPRPLRIKSITITGVAYTSECTPCEAGTYSSQGSKLCTPCKENTYSERGAAACLSCNTVIQYAPKGSAKCVDRPPCTNYDYYELKTPCDDNKQTEIHFEWIKPKICRDELQGSAKLPVSGTKIDCPPCNPGMEYSNKSMCAFCPENHYSDGYSACQRCPASTAPNYGIFFKWWHEFPPGISARCLTLEDGGCQTKAAWQPEGNFIRSGFGHREDAYLILSLEVLGFRTKERLANGQAAEIGRVSFTFEVDCEKECEFVFMQSSLQRGVAVIETWSGRQKKQHYSYKVTQDGPYTFSWAFQKLGSDGTWKRWFNTALTEEVDDKAIIYEISVTNSKNGGASECLPCPEATEGTGCIPCPPGHYISSKDTLECSQCPPNTYVSEPLPYGIKSCKHCGPGLQSENSESCYSDCRIFLADGQEFDFSVLPVFNEIRGSPLFTASGTQYFHVFNISLCGHDGKPMAVCKNNVSYHETIGEIQKEEEIQAMICRSTLVPSSEGGSSTLATQSVSLGDTLIGITTRPVYNNISIVKEFVEGQAHQNDIHFYYSSSTPTQACKSGRATTITLHCDKNLEGNGTVLLPTSCPDGTCDGCNFHFMWKTQVACRICMEEDYEVVKGECLHGVQTLHYISPQGCISRNGVGTTLTRTQPCSAIPKELQVIIGITIALGILLSTMVLYFWKKNRKLEYKYMKLVQSSSSKEGELPSAESCAIDDEEEEQYDSVAFTNKGNGLLGKFRAIRIGNSKDGGDTQFETIRLTQKDTLS</sequence>
<evidence type="ECO:0000259" key="8">
    <source>
        <dbReference type="PROSITE" id="PS51914"/>
    </source>
</evidence>
<keyword evidence="4" id="KW-0732">Signal</keyword>
<dbReference type="InterPro" id="IPR056610">
    <property type="entry name" value="Elapor1/2_TNFR-like"/>
</dbReference>
<dbReference type="Proteomes" id="UP000694941">
    <property type="component" value="Unplaced"/>
</dbReference>
<keyword evidence="3" id="KW-1003">Cell membrane</keyword>
<keyword evidence="5" id="KW-1015">Disulfide bond</keyword>
<evidence type="ECO:0000256" key="6">
    <source>
        <dbReference type="ARBA" id="ARBA00023180"/>
    </source>
</evidence>
<dbReference type="InterPro" id="IPR056607">
    <property type="entry name" value="Elapor1/2_MRH"/>
</dbReference>
<comment type="similarity">
    <text evidence="2">Belongs to the ELAPOR family.</text>
</comment>
<feature type="transmembrane region" description="Helical" evidence="7">
    <location>
        <begin position="926"/>
        <end position="948"/>
    </location>
</feature>
<evidence type="ECO:0000256" key="3">
    <source>
        <dbReference type="ARBA" id="ARBA00022475"/>
    </source>
</evidence>
<dbReference type="Pfam" id="PF23032">
    <property type="entry name" value="GBD_ELAPOR1-like_3rd"/>
    <property type="match status" value="1"/>
</dbReference>
<dbReference type="GeneID" id="106470110"/>
<keyword evidence="6" id="KW-0325">Glycoprotein</keyword>
<keyword evidence="7" id="KW-1133">Transmembrane helix</keyword>
<dbReference type="SUPFAM" id="SSF57184">
    <property type="entry name" value="Growth factor receptor domain"/>
    <property type="match status" value="2"/>
</dbReference>
<keyword evidence="7" id="KW-0472">Membrane</keyword>
<dbReference type="Gene3D" id="2.10.50.10">
    <property type="entry name" value="Tumor Necrosis Factor Receptor, subunit A, domain 2"/>
    <property type="match status" value="1"/>
</dbReference>
<dbReference type="SMART" id="SM01411">
    <property type="entry name" value="Ephrin_rec_like"/>
    <property type="match status" value="4"/>
</dbReference>
<evidence type="ECO:0000256" key="7">
    <source>
        <dbReference type="SAM" id="Phobius"/>
    </source>
</evidence>
<feature type="domain" description="MRH" evidence="8">
    <location>
        <begin position="679"/>
        <end position="875"/>
    </location>
</feature>
<dbReference type="Pfam" id="PF23031">
    <property type="entry name" value="GBD_ELAPOR1"/>
    <property type="match status" value="1"/>
</dbReference>
<keyword evidence="7" id="KW-0812">Transmembrane</keyword>
<dbReference type="SUPFAM" id="SSF50911">
    <property type="entry name" value="Mannose 6-phosphate receptor domain"/>
    <property type="match status" value="1"/>
</dbReference>